<protein>
    <submittedName>
        <fullName evidence="2">Uncharacterized protein</fullName>
    </submittedName>
</protein>
<reference evidence="2" key="1">
    <citation type="submission" date="2020-11" db="EMBL/GenBank/DDBJ databases">
        <authorList>
            <person name="Tran Van P."/>
        </authorList>
    </citation>
    <scope>NUCLEOTIDE SEQUENCE</scope>
</reference>
<name>A0A7R9DG35_TIMCR</name>
<dbReference type="AlphaFoldDB" id="A0A7R9DG35"/>
<keyword evidence="1" id="KW-1133">Transmembrane helix</keyword>
<sequence>MGADYSVELIMDGSENMDCGAVLAVGRVVDVACESAEERYKGRLNSEAQHVVTLKSTFDTRALGSCLGCLDQSPGLIVIVKSYLSLEPIGILFVLFFAVILVIQFIGMIMHRLSTLSHLLASTTLRIGSKSSEIDLNNGIVNESVIEDLKKIAKLPDVNNLDMGKQQVSGPRKTTIAHLLQRADKELTVGTIAESLNNVFESVTDTKGPLSKRLSVLNKDTRKALIERKSTVTQRRLSQLSQRSSGLSSTIVPIAPMTSMAPRYDTPLPKRKVSFVNKAFQPDEQEEHV</sequence>
<dbReference type="EMBL" id="OC324348">
    <property type="protein sequence ID" value="CAD7414112.1"/>
    <property type="molecule type" value="Genomic_DNA"/>
</dbReference>
<organism evidence="2">
    <name type="scientific">Timema cristinae</name>
    <name type="common">Walking stick</name>
    <dbReference type="NCBI Taxonomy" id="61476"/>
    <lineage>
        <taxon>Eukaryota</taxon>
        <taxon>Metazoa</taxon>
        <taxon>Ecdysozoa</taxon>
        <taxon>Arthropoda</taxon>
        <taxon>Hexapoda</taxon>
        <taxon>Insecta</taxon>
        <taxon>Pterygota</taxon>
        <taxon>Neoptera</taxon>
        <taxon>Polyneoptera</taxon>
        <taxon>Phasmatodea</taxon>
        <taxon>Timematodea</taxon>
        <taxon>Timematoidea</taxon>
        <taxon>Timematidae</taxon>
        <taxon>Timema</taxon>
    </lineage>
</organism>
<gene>
    <name evidence="2" type="ORF">TCEB3V08_LOCUS11995</name>
</gene>
<evidence type="ECO:0000313" key="2">
    <source>
        <dbReference type="EMBL" id="CAD7414112.1"/>
    </source>
</evidence>
<feature type="transmembrane region" description="Helical" evidence="1">
    <location>
        <begin position="89"/>
        <end position="110"/>
    </location>
</feature>
<accession>A0A7R9DG35</accession>
<proteinExistence type="predicted"/>
<keyword evidence="1" id="KW-0472">Membrane</keyword>
<evidence type="ECO:0000256" key="1">
    <source>
        <dbReference type="SAM" id="Phobius"/>
    </source>
</evidence>
<keyword evidence="1" id="KW-0812">Transmembrane</keyword>